<evidence type="ECO:0000259" key="1">
    <source>
        <dbReference type="Pfam" id="PF01636"/>
    </source>
</evidence>
<gene>
    <name evidence="2" type="ORF">F0U60_05435</name>
</gene>
<evidence type="ECO:0000313" key="3">
    <source>
        <dbReference type="Proteomes" id="UP001611383"/>
    </source>
</evidence>
<organism evidence="2 3">
    <name type="scientific">Archangium minus</name>
    <dbReference type="NCBI Taxonomy" id="83450"/>
    <lineage>
        <taxon>Bacteria</taxon>
        <taxon>Pseudomonadati</taxon>
        <taxon>Myxococcota</taxon>
        <taxon>Myxococcia</taxon>
        <taxon>Myxococcales</taxon>
        <taxon>Cystobacterineae</taxon>
        <taxon>Archangiaceae</taxon>
        <taxon>Archangium</taxon>
    </lineage>
</organism>
<keyword evidence="3" id="KW-1185">Reference proteome</keyword>
<reference evidence="2 3" key="1">
    <citation type="submission" date="2019-08" db="EMBL/GenBank/DDBJ databases">
        <title>Archangium and Cystobacter genomes.</title>
        <authorList>
            <person name="Chen I.-C.K."/>
            <person name="Wielgoss S."/>
        </authorList>
    </citation>
    <scope>NUCLEOTIDE SEQUENCE [LARGE SCALE GENOMIC DNA]</scope>
    <source>
        <strain evidence="2 3">Cbm 6</strain>
    </source>
</reference>
<sequence>MLLGSPELLKTGTRSVVVRAQVRGGPVPGVILKHFHDEPVCGFDDWAGTEFLTRRAPEQGPHFLAGDVDARLFVQEDLGRGRTLEELLRGEDERAAAGGVLSTARLTGQLHARTMGLQSEYELIRQALPPRHQRVRVENARYLLEHEGRLLRWLSALGAEAAPGTREDLETVARALADPGPFLAFTHGDLAPSNVLFTLEGPRLLDFEYAGMRHAMYDALMWLVTVPFPDELVSRADITYRIALSSQCEAAQVDSQWARARATVALARTVNLFQWLPPRVLEEDREWAPGLSERAALLHHLARCRALLAPVDGFPGLARTLQTLESRLSERWTVPPFVWPALQQVGH</sequence>
<evidence type="ECO:0000313" key="2">
    <source>
        <dbReference type="EMBL" id="WNG43602.1"/>
    </source>
</evidence>
<name>A0ABY9WLC6_9BACT</name>
<proteinExistence type="predicted"/>
<dbReference type="Gene3D" id="3.90.1200.10">
    <property type="match status" value="1"/>
</dbReference>
<dbReference type="EMBL" id="CP043494">
    <property type="protein sequence ID" value="WNG43602.1"/>
    <property type="molecule type" value="Genomic_DNA"/>
</dbReference>
<accession>A0ABY9WLC6</accession>
<dbReference type="RefSeq" id="WP_395814895.1">
    <property type="nucleotide sequence ID" value="NZ_CP043494.1"/>
</dbReference>
<dbReference type="InterPro" id="IPR002575">
    <property type="entry name" value="Aminoglycoside_PTrfase"/>
</dbReference>
<protein>
    <submittedName>
        <fullName evidence="2">Phosphotransferase</fullName>
    </submittedName>
</protein>
<dbReference type="Pfam" id="PF01636">
    <property type="entry name" value="APH"/>
    <property type="match status" value="1"/>
</dbReference>
<feature type="domain" description="Aminoglycoside phosphotransferase" evidence="1">
    <location>
        <begin position="87"/>
        <end position="241"/>
    </location>
</feature>
<dbReference type="Proteomes" id="UP001611383">
    <property type="component" value="Chromosome"/>
</dbReference>
<dbReference type="InterPro" id="IPR011009">
    <property type="entry name" value="Kinase-like_dom_sf"/>
</dbReference>
<dbReference type="SUPFAM" id="SSF56112">
    <property type="entry name" value="Protein kinase-like (PK-like)"/>
    <property type="match status" value="1"/>
</dbReference>